<dbReference type="EMBL" id="LAPT01000025">
    <property type="protein sequence ID" value="PXF32093.1"/>
    <property type="molecule type" value="Genomic_DNA"/>
</dbReference>
<comment type="caution">
    <text evidence="1">The sequence shown here is derived from an EMBL/GenBank/DDBJ whole genome shotgun (WGS) entry which is preliminary data.</text>
</comment>
<reference evidence="1 2" key="1">
    <citation type="submission" date="2015-03" db="EMBL/GenBank/DDBJ databases">
        <authorList>
            <person name="Krishnan R."/>
            <person name="Midha S."/>
            <person name="Patil P.B."/>
            <person name="Rameshkumar N."/>
        </authorList>
    </citation>
    <scope>NUCLEOTIDE SEQUENCE [LARGE SCALE GENOMIC DNA]</scope>
    <source>
        <strain evidence="1 2">L1E11</strain>
    </source>
</reference>
<keyword evidence="2" id="KW-1185">Reference proteome</keyword>
<gene>
    <name evidence="1" type="ORF">WH50_06460</name>
</gene>
<sequence length="113" mass="13051">MGWDVTLFSMAPEDYQKTMDTRAHKLIASWTENGLNDKHLSMIGIKEGFIETYSLNSGFPDIYKGKAADILPHLPKKMDKYNPFLPYNVNIRDDVLSKVSHEEILTLVLWDNY</sequence>
<dbReference type="RefSeq" id="WP_110186603.1">
    <property type="nucleotide sequence ID" value="NZ_LAPT01000025.1"/>
</dbReference>
<protein>
    <submittedName>
        <fullName evidence="1">Uncharacterized protein</fullName>
    </submittedName>
</protein>
<name>A0ABX5M2Y3_9GAMM</name>
<evidence type="ECO:0000313" key="2">
    <source>
        <dbReference type="Proteomes" id="UP000248090"/>
    </source>
</evidence>
<organism evidence="1 2">
    <name type="scientific">Pokkaliibacter plantistimulans</name>
    <dbReference type="NCBI Taxonomy" id="1635171"/>
    <lineage>
        <taxon>Bacteria</taxon>
        <taxon>Pseudomonadati</taxon>
        <taxon>Pseudomonadota</taxon>
        <taxon>Gammaproteobacteria</taxon>
        <taxon>Oceanospirillales</taxon>
        <taxon>Balneatrichaceae</taxon>
        <taxon>Pokkaliibacter</taxon>
    </lineage>
</organism>
<accession>A0ABX5M2Y3</accession>
<proteinExistence type="predicted"/>
<dbReference type="Proteomes" id="UP000248090">
    <property type="component" value="Unassembled WGS sequence"/>
</dbReference>
<evidence type="ECO:0000313" key="1">
    <source>
        <dbReference type="EMBL" id="PXF32093.1"/>
    </source>
</evidence>